<dbReference type="AlphaFoldDB" id="A0A318JRV4"/>
<comment type="caution">
    <text evidence="4">The sequence shown here is derived from an EMBL/GenBank/DDBJ whole genome shotgun (WGS) entry which is preliminary data.</text>
</comment>
<evidence type="ECO:0000256" key="1">
    <source>
        <dbReference type="ARBA" id="ARBA00010945"/>
    </source>
</evidence>
<dbReference type="CDD" id="cd03468">
    <property type="entry name" value="PolY_like"/>
    <property type="match status" value="1"/>
</dbReference>
<comment type="similarity">
    <text evidence="1">Belongs to the DNA polymerase type-Y family.</text>
</comment>
<dbReference type="OrthoDB" id="625722at2"/>
<feature type="domain" description="UmuC" evidence="3">
    <location>
        <begin position="34"/>
        <end position="153"/>
    </location>
</feature>
<organism evidence="4 5">
    <name type="scientific">Undibacterium pigrum</name>
    <dbReference type="NCBI Taxonomy" id="401470"/>
    <lineage>
        <taxon>Bacteria</taxon>
        <taxon>Pseudomonadati</taxon>
        <taxon>Pseudomonadota</taxon>
        <taxon>Betaproteobacteria</taxon>
        <taxon>Burkholderiales</taxon>
        <taxon>Oxalobacteraceae</taxon>
        <taxon>Undibacterium</taxon>
    </lineage>
</organism>
<dbReference type="RefSeq" id="WP_110253499.1">
    <property type="nucleotide sequence ID" value="NZ_QJKB01000001.1"/>
</dbReference>
<evidence type="ECO:0000313" key="5">
    <source>
        <dbReference type="Proteomes" id="UP000247792"/>
    </source>
</evidence>
<dbReference type="Proteomes" id="UP000247792">
    <property type="component" value="Unassembled WGS sequence"/>
</dbReference>
<proteinExistence type="inferred from homology"/>
<evidence type="ECO:0000313" key="4">
    <source>
        <dbReference type="EMBL" id="PXX47090.1"/>
    </source>
</evidence>
<evidence type="ECO:0000259" key="3">
    <source>
        <dbReference type="Pfam" id="PF00817"/>
    </source>
</evidence>
<name>A0A318JRV4_9BURK</name>
<dbReference type="PANTHER" id="PTHR35369">
    <property type="entry name" value="BLR3025 PROTEIN-RELATED"/>
    <property type="match status" value="1"/>
</dbReference>
<keyword evidence="5" id="KW-1185">Reference proteome</keyword>
<dbReference type="Gene3D" id="3.30.70.270">
    <property type="match status" value="1"/>
</dbReference>
<sequence>MATCPPLWIAVHLPLLQLEVFVTPLFAQQETQVSVILHQGRVTSMSESADQAGIRLNMRAGGVQMLCADADYYQRDHNKEKLALQAVATALLQYSPQVCLAENDCILVDISASLSLFGGIRALRKRVQESMRILGYTATTGIAPVARAAWLLAKQASRKLPRGQHVFKLQRLSQRLDRLPVKLLTAAEPLTEFLQGIACYSLRDLRQLPRPGLQRRCGKALLIELDQAYGEQAEVHEWYLAAPEFKVKMELPDRIEQAESLLIFARSLLAQLLGWLAAQQLAVTHIHMELLHERGRQAIPPTMFDLQLAQACWQESHLLSLFKEKLSQLKLHSAVIGMLLEVKQTILREAQSYTLFPEPGGQANEHKRLLELLVARLGEDNVLQPAPQADHRADIANHWISVIKKTPPPCPASTLADYALRPSWLLPQPLALDIHEHRPFYGSELKLVSPAERIEAGWWHEQIQTRDYYIAVDKRHVRYWIYRERANDPDSEEPVWFLHGIFG</sequence>
<dbReference type="EMBL" id="QJKB01000001">
    <property type="protein sequence ID" value="PXX47090.1"/>
    <property type="molecule type" value="Genomic_DNA"/>
</dbReference>
<dbReference type="Pfam" id="PF00817">
    <property type="entry name" value="IMS"/>
    <property type="match status" value="1"/>
</dbReference>
<keyword evidence="2" id="KW-0227">DNA damage</keyword>
<dbReference type="InterPro" id="IPR043128">
    <property type="entry name" value="Rev_trsase/Diguanyl_cyclase"/>
</dbReference>
<protein>
    <submittedName>
        <fullName evidence="4">Protein ImuB</fullName>
    </submittedName>
</protein>
<dbReference type="InterPro" id="IPR001126">
    <property type="entry name" value="UmuC"/>
</dbReference>
<dbReference type="GO" id="GO:0006281">
    <property type="term" value="P:DNA repair"/>
    <property type="evidence" value="ECO:0007669"/>
    <property type="project" value="InterPro"/>
</dbReference>
<accession>A0A318JRV4</accession>
<dbReference type="InterPro" id="IPR043502">
    <property type="entry name" value="DNA/RNA_pol_sf"/>
</dbReference>
<dbReference type="Gene3D" id="3.40.1170.60">
    <property type="match status" value="1"/>
</dbReference>
<reference evidence="4 5" key="1">
    <citation type="submission" date="2018-05" db="EMBL/GenBank/DDBJ databases">
        <title>Genomic Encyclopedia of Type Strains, Phase IV (KMG-IV): sequencing the most valuable type-strain genomes for metagenomic binning, comparative biology and taxonomic classification.</title>
        <authorList>
            <person name="Goeker M."/>
        </authorList>
    </citation>
    <scope>NUCLEOTIDE SEQUENCE [LARGE SCALE GENOMIC DNA]</scope>
    <source>
        <strain evidence="4 5">DSM 19792</strain>
    </source>
</reference>
<evidence type="ECO:0000256" key="2">
    <source>
        <dbReference type="ARBA" id="ARBA00022763"/>
    </source>
</evidence>
<gene>
    <name evidence="4" type="ORF">DFR42_101666</name>
</gene>
<dbReference type="SUPFAM" id="SSF56672">
    <property type="entry name" value="DNA/RNA polymerases"/>
    <property type="match status" value="1"/>
</dbReference>
<dbReference type="PANTHER" id="PTHR35369:SF2">
    <property type="entry name" value="BLR3025 PROTEIN"/>
    <property type="match status" value="1"/>
</dbReference>
<dbReference type="InterPro" id="IPR050356">
    <property type="entry name" value="SulA_CellDiv_inhibitor"/>
</dbReference>